<dbReference type="Proteomes" id="UP001500752">
    <property type="component" value="Unassembled WGS sequence"/>
</dbReference>
<keyword evidence="4 5" id="KW-0460">Magnesium</keyword>
<accession>A0ABP7CV34</accession>
<feature type="binding site" evidence="5">
    <location>
        <position position="77"/>
    </location>
    <ligand>
        <name>substrate</name>
    </ligand>
</feature>
<keyword evidence="7" id="KW-1185">Reference proteome</keyword>
<feature type="binding site" evidence="5">
    <location>
        <position position="99"/>
    </location>
    <ligand>
        <name>Mg(2+)</name>
        <dbReference type="ChEBI" id="CHEBI:18420"/>
        <label>1</label>
    </ligand>
</feature>
<keyword evidence="3 5" id="KW-0378">Hydrolase</keyword>
<comment type="catalytic activity">
    <reaction evidence="5">
        <text>diphosphate + H2O = 2 phosphate + H(+)</text>
        <dbReference type="Rhea" id="RHEA:24576"/>
        <dbReference type="ChEBI" id="CHEBI:15377"/>
        <dbReference type="ChEBI" id="CHEBI:15378"/>
        <dbReference type="ChEBI" id="CHEBI:33019"/>
        <dbReference type="ChEBI" id="CHEBI:43474"/>
        <dbReference type="EC" id="3.6.1.1"/>
    </reaction>
</comment>
<protein>
    <recommendedName>
        <fullName evidence="5">Inorganic pyrophosphatase</fullName>
        <ecNumber evidence="5">3.6.1.1</ecNumber>
    </recommendedName>
    <alternativeName>
        <fullName evidence="5">Pyrophosphate phospho-hydrolase</fullName>
        <shortName evidence="5">PPase</shortName>
    </alternativeName>
</protein>
<evidence type="ECO:0000313" key="7">
    <source>
        <dbReference type="Proteomes" id="UP001500752"/>
    </source>
</evidence>
<keyword evidence="5" id="KW-0963">Cytoplasm</keyword>
<dbReference type="InterPro" id="IPR008162">
    <property type="entry name" value="Pyrophosphatase"/>
</dbReference>
<feature type="binding site" evidence="5">
    <location>
        <position position="137"/>
    </location>
    <ligand>
        <name>Mg(2+)</name>
        <dbReference type="ChEBI" id="CHEBI:18420"/>
        <label>3</label>
    </ligand>
</feature>
<organism evidence="6 7">
    <name type="scientific">Arthrobacter ginkgonis</name>
    <dbReference type="NCBI Taxonomy" id="1630594"/>
    <lineage>
        <taxon>Bacteria</taxon>
        <taxon>Bacillati</taxon>
        <taxon>Actinomycetota</taxon>
        <taxon>Actinomycetes</taxon>
        <taxon>Micrococcales</taxon>
        <taxon>Micrococcaceae</taxon>
        <taxon>Arthrobacter</taxon>
    </lineage>
</organism>
<dbReference type="EC" id="3.6.1.1" evidence="5"/>
<dbReference type="Gene3D" id="3.90.80.10">
    <property type="entry name" value="Inorganic pyrophosphatase"/>
    <property type="match status" value="1"/>
</dbReference>
<dbReference type="EMBL" id="BAABEO010000025">
    <property type="protein sequence ID" value="GAA3696910.1"/>
    <property type="molecule type" value="Genomic_DNA"/>
</dbReference>
<dbReference type="CDD" id="cd00412">
    <property type="entry name" value="pyrophosphatase"/>
    <property type="match status" value="1"/>
</dbReference>
<feature type="binding site" evidence="5">
    <location>
        <position position="63"/>
    </location>
    <ligand>
        <name>substrate</name>
    </ligand>
</feature>
<dbReference type="HAMAP" id="MF_00209">
    <property type="entry name" value="Inorganic_PPase"/>
    <property type="match status" value="1"/>
</dbReference>
<evidence type="ECO:0000256" key="1">
    <source>
        <dbReference type="ARBA" id="ARBA00001946"/>
    </source>
</evidence>
<comment type="subcellular location">
    <subcellularLocation>
        <location evidence="5">Cytoplasm</location>
    </subcellularLocation>
</comment>
<dbReference type="InterPro" id="IPR036649">
    <property type="entry name" value="Pyrophosphatase_sf"/>
</dbReference>
<evidence type="ECO:0000313" key="6">
    <source>
        <dbReference type="EMBL" id="GAA3696910.1"/>
    </source>
</evidence>
<comment type="cofactor">
    <cofactor evidence="1 5">
        <name>Mg(2+)</name>
        <dbReference type="ChEBI" id="CHEBI:18420"/>
    </cofactor>
</comment>
<name>A0ABP7CV34_9MICC</name>
<comment type="subunit">
    <text evidence="5">Homohexamer.</text>
</comment>
<feature type="active site" description="Proton acceptor" evidence="5">
    <location>
        <position position="137"/>
    </location>
</feature>
<feature type="binding site" evidence="5">
    <location>
        <position position="89"/>
    </location>
    <ligand>
        <name>substrate</name>
    </ligand>
</feature>
<feature type="binding site" evidence="5">
    <location>
        <position position="132"/>
    </location>
    <ligand>
        <name>Mg(2+)</name>
        <dbReference type="ChEBI" id="CHEBI:18420"/>
        <label>3</label>
    </ligand>
</feature>
<comment type="function">
    <text evidence="5">Catalyzes the hydrolysis of inorganic pyrophosphate (PPi) forming two phosphate ions.</text>
</comment>
<reference evidence="7" key="1">
    <citation type="journal article" date="2019" name="Int. J. Syst. Evol. Microbiol.">
        <title>The Global Catalogue of Microorganisms (GCM) 10K type strain sequencing project: providing services to taxonomists for standard genome sequencing and annotation.</title>
        <authorList>
            <consortium name="The Broad Institute Genomics Platform"/>
            <consortium name="The Broad Institute Genome Sequencing Center for Infectious Disease"/>
            <person name="Wu L."/>
            <person name="Ma J."/>
        </authorList>
    </citation>
    <scope>NUCLEOTIDE SEQUENCE [LARGE SCALE GENOMIC DNA]</scope>
    <source>
        <strain evidence="7">JCM 30742</strain>
    </source>
</reference>
<dbReference type="SUPFAM" id="SSF50324">
    <property type="entry name" value="Inorganic pyrophosphatase"/>
    <property type="match status" value="1"/>
</dbReference>
<dbReference type="PROSITE" id="PS00387">
    <property type="entry name" value="PPASE"/>
    <property type="match status" value="1"/>
</dbReference>
<feature type="binding site" evidence="5">
    <location>
        <position position="55"/>
    </location>
    <ligand>
        <name>Mg(2+)</name>
        <dbReference type="ChEBI" id="CHEBI:18420"/>
        <label>2</label>
    </ligand>
</feature>
<evidence type="ECO:0000256" key="4">
    <source>
        <dbReference type="ARBA" id="ARBA00022842"/>
    </source>
</evidence>
<evidence type="ECO:0000256" key="2">
    <source>
        <dbReference type="ARBA" id="ARBA00022723"/>
    </source>
</evidence>
<gene>
    <name evidence="5" type="primary">ppa</name>
    <name evidence="6" type="ORF">GCM10023081_37350</name>
</gene>
<feature type="binding site" evidence="5">
    <location>
        <position position="104"/>
    </location>
    <ligand>
        <name>Mg(2+)</name>
        <dbReference type="ChEBI" id="CHEBI:18420"/>
        <label>1</label>
    </ligand>
</feature>
<feature type="binding site" evidence="5">
    <location>
        <position position="173"/>
    </location>
    <ligand>
        <name>substrate</name>
    </ligand>
</feature>
<evidence type="ECO:0000256" key="3">
    <source>
        <dbReference type="ARBA" id="ARBA00022801"/>
    </source>
</evidence>
<comment type="caution">
    <text evidence="6">The sequence shown here is derived from an EMBL/GenBank/DDBJ whole genome shotgun (WGS) entry which is preliminary data.</text>
</comment>
<feature type="binding site" evidence="5">
    <location>
        <position position="104"/>
    </location>
    <ligand>
        <name>Mg(2+)</name>
        <dbReference type="ChEBI" id="CHEBI:18420"/>
        <label>2</label>
    </ligand>
</feature>
<evidence type="ECO:0000256" key="5">
    <source>
        <dbReference type="HAMAP-Rule" id="MF_00209"/>
    </source>
</evidence>
<feature type="binding site" evidence="5">
    <location>
        <position position="137"/>
    </location>
    <ligand>
        <name>Mg(2+)</name>
        <dbReference type="ChEBI" id="CHEBI:18420"/>
        <label>1</label>
    </ligand>
</feature>
<dbReference type="PANTHER" id="PTHR10286">
    <property type="entry name" value="INORGANIC PYROPHOSPHATASE"/>
    <property type="match status" value="1"/>
</dbReference>
<comment type="similarity">
    <text evidence="5">Belongs to the PPase family.</text>
</comment>
<sequence>MLRFIPTSEIAVATPRPIRLGTTPLRLDGVCAPRVRTPSGTKVEETQMSHDVTIEIPSGSRVKYEIDHETHRLRLDRVLFTSMQYPTHYGYFDDTLGEDGDPLDAMVWIPGVDLIPGVIVESRPIGVFNMTDDGGGDAKLLCVPTDKRFDHIQELEDVDQWLIKEIEHFFTRYKDLEPGKWVKAEGWEDREAAEAELQRSIERFAAQG</sequence>
<dbReference type="Pfam" id="PF00719">
    <property type="entry name" value="Pyrophosphatase"/>
    <property type="match status" value="1"/>
</dbReference>
<keyword evidence="2 5" id="KW-0479">Metal-binding</keyword>
<proteinExistence type="inferred from homology"/>